<dbReference type="Proteomes" id="UP000827092">
    <property type="component" value="Unassembled WGS sequence"/>
</dbReference>
<sequence>MFSLLISGIAVVVLVVCLWRRSRRAEVLRVLFHRRIRNTRSQMMSNPDYYKDTGENTLCLCTSQLNHYTAADILPG</sequence>
<protein>
    <submittedName>
        <fullName evidence="1">Uncharacterized protein</fullName>
    </submittedName>
</protein>
<name>A0AAV6TTW5_9ARAC</name>
<organism evidence="1 2">
    <name type="scientific">Oedothorax gibbosus</name>
    <dbReference type="NCBI Taxonomy" id="931172"/>
    <lineage>
        <taxon>Eukaryota</taxon>
        <taxon>Metazoa</taxon>
        <taxon>Ecdysozoa</taxon>
        <taxon>Arthropoda</taxon>
        <taxon>Chelicerata</taxon>
        <taxon>Arachnida</taxon>
        <taxon>Araneae</taxon>
        <taxon>Araneomorphae</taxon>
        <taxon>Entelegynae</taxon>
        <taxon>Araneoidea</taxon>
        <taxon>Linyphiidae</taxon>
        <taxon>Erigoninae</taxon>
        <taxon>Oedothorax</taxon>
    </lineage>
</organism>
<accession>A0AAV6TTW5</accession>
<comment type="caution">
    <text evidence="1">The sequence shown here is derived from an EMBL/GenBank/DDBJ whole genome shotgun (WGS) entry which is preliminary data.</text>
</comment>
<dbReference type="EMBL" id="JAFNEN010001067">
    <property type="protein sequence ID" value="KAG8175121.1"/>
    <property type="molecule type" value="Genomic_DNA"/>
</dbReference>
<keyword evidence="2" id="KW-1185">Reference proteome</keyword>
<reference evidence="1 2" key="1">
    <citation type="journal article" date="2022" name="Nat. Ecol. Evol.">
        <title>A masculinizing supergene underlies an exaggerated male reproductive morph in a spider.</title>
        <authorList>
            <person name="Hendrickx F."/>
            <person name="De Corte Z."/>
            <person name="Sonet G."/>
            <person name="Van Belleghem S.M."/>
            <person name="Kostlbacher S."/>
            <person name="Vangestel C."/>
        </authorList>
    </citation>
    <scope>NUCLEOTIDE SEQUENCE [LARGE SCALE GENOMIC DNA]</scope>
    <source>
        <strain evidence="1">W744_W776</strain>
    </source>
</reference>
<gene>
    <name evidence="1" type="ORF">JTE90_026990</name>
</gene>
<proteinExistence type="predicted"/>
<evidence type="ECO:0000313" key="1">
    <source>
        <dbReference type="EMBL" id="KAG8175121.1"/>
    </source>
</evidence>
<dbReference type="AlphaFoldDB" id="A0AAV6TTW5"/>
<evidence type="ECO:0000313" key="2">
    <source>
        <dbReference type="Proteomes" id="UP000827092"/>
    </source>
</evidence>